<keyword evidence="12 16" id="KW-1133">Transmembrane helix</keyword>
<comment type="cofactor">
    <cofactor evidence="2">
        <name>Mg(2+)</name>
        <dbReference type="ChEBI" id="CHEBI:18420"/>
    </cofactor>
</comment>
<feature type="transmembrane region" description="Helical" evidence="16">
    <location>
        <begin position="111"/>
        <end position="128"/>
    </location>
</feature>
<evidence type="ECO:0000256" key="3">
    <source>
        <dbReference type="ARBA" id="ARBA00004127"/>
    </source>
</evidence>
<sequence length="209" mass="23914">MRNAFGTVLSALILVLIGVLAFSIRLFSVIKYESVINEFDPYFNYRVTQFLSKNGIYEFWNWFDDRTWNCLPWVNIDCWNHLVTVCVFTAPVFSAFASWATYLLTKEVKGSGAGLAAAAFLAMVPSYISRSVAGSYDNEAVAIFALIFTFYLYIKIRVFIQQPTSSFLLLVLVCLCRQVLLYLFLSVILIMKFMQTLNTWLQSRFLVGS</sequence>
<dbReference type="GO" id="GO:0012505">
    <property type="term" value="C:endomembrane system"/>
    <property type="evidence" value="ECO:0007669"/>
    <property type="project" value="UniProtKB-SubCell"/>
</dbReference>
<evidence type="ECO:0000256" key="2">
    <source>
        <dbReference type="ARBA" id="ARBA00001946"/>
    </source>
</evidence>
<comment type="pathway">
    <text evidence="4">Protein modification; protein glycosylation.</text>
</comment>
<evidence type="ECO:0000259" key="17">
    <source>
        <dbReference type="Pfam" id="PF02516"/>
    </source>
</evidence>
<comment type="subcellular location">
    <subcellularLocation>
        <location evidence="3">Endomembrane system</location>
        <topology evidence="3">Multi-pass membrane protein</topology>
    </subcellularLocation>
</comment>
<evidence type="ECO:0000256" key="1">
    <source>
        <dbReference type="ARBA" id="ARBA00001936"/>
    </source>
</evidence>
<dbReference type="UniPathway" id="UPA00378"/>
<dbReference type="InterPro" id="IPR003674">
    <property type="entry name" value="Oligo_trans_STT3"/>
</dbReference>
<evidence type="ECO:0000256" key="8">
    <source>
        <dbReference type="ARBA" id="ARBA00022679"/>
    </source>
</evidence>
<accession>A0A398A793</accession>
<comment type="cofactor">
    <cofactor evidence="1">
        <name>Mn(2+)</name>
        <dbReference type="ChEBI" id="CHEBI:29035"/>
    </cofactor>
</comment>
<dbReference type="GO" id="GO:0046872">
    <property type="term" value="F:metal ion binding"/>
    <property type="evidence" value="ECO:0007669"/>
    <property type="project" value="UniProtKB-KW"/>
</dbReference>
<feature type="transmembrane region" description="Helical" evidence="16">
    <location>
        <begin position="140"/>
        <end position="160"/>
    </location>
</feature>
<keyword evidence="7" id="KW-0328">Glycosyltransferase</keyword>
<evidence type="ECO:0000256" key="9">
    <source>
        <dbReference type="ARBA" id="ARBA00022692"/>
    </source>
</evidence>
<organism evidence="18 19">
    <name type="scientific">Brassica campestris</name>
    <name type="common">Field mustard</name>
    <dbReference type="NCBI Taxonomy" id="3711"/>
    <lineage>
        <taxon>Eukaryota</taxon>
        <taxon>Viridiplantae</taxon>
        <taxon>Streptophyta</taxon>
        <taxon>Embryophyta</taxon>
        <taxon>Tracheophyta</taxon>
        <taxon>Spermatophyta</taxon>
        <taxon>Magnoliopsida</taxon>
        <taxon>eudicotyledons</taxon>
        <taxon>Gunneridae</taxon>
        <taxon>Pentapetalae</taxon>
        <taxon>rosids</taxon>
        <taxon>malvids</taxon>
        <taxon>Brassicales</taxon>
        <taxon>Brassicaceae</taxon>
        <taxon>Brassiceae</taxon>
        <taxon>Brassica</taxon>
    </lineage>
</organism>
<reference evidence="18 19" key="1">
    <citation type="submission" date="2018-06" db="EMBL/GenBank/DDBJ databases">
        <title>WGS assembly of Brassica rapa FPsc.</title>
        <authorList>
            <person name="Bowman J."/>
            <person name="Kohchi T."/>
            <person name="Yamato K."/>
            <person name="Jenkins J."/>
            <person name="Shu S."/>
            <person name="Ishizaki K."/>
            <person name="Yamaoka S."/>
            <person name="Nishihama R."/>
            <person name="Nakamura Y."/>
            <person name="Berger F."/>
            <person name="Adam C."/>
            <person name="Aki S."/>
            <person name="Althoff F."/>
            <person name="Araki T."/>
            <person name="Arteaga-Vazquez M."/>
            <person name="Balasubrmanian S."/>
            <person name="Bauer D."/>
            <person name="Boehm C."/>
            <person name="Briginshaw L."/>
            <person name="Caballero-Perez J."/>
            <person name="Catarino B."/>
            <person name="Chen F."/>
            <person name="Chiyoda S."/>
            <person name="Chovatia M."/>
            <person name="Davies K."/>
            <person name="Delmans M."/>
            <person name="Demura T."/>
            <person name="Dierschke T."/>
            <person name="Dolan L."/>
            <person name="Dorantes-Acosta A."/>
            <person name="Eklund D."/>
            <person name="Florent S."/>
            <person name="Flores-Sandoval E."/>
            <person name="Fujiyama A."/>
            <person name="Fukuzawa H."/>
            <person name="Galik B."/>
            <person name="Grimanelli D."/>
            <person name="Grimwood J."/>
            <person name="Grossniklaus U."/>
            <person name="Hamada T."/>
            <person name="Haseloff J."/>
            <person name="Hetherington A."/>
            <person name="Higo A."/>
            <person name="Hirakawa Y."/>
            <person name="Hundley H."/>
            <person name="Ikeda Y."/>
            <person name="Inoue K."/>
            <person name="Inoue S."/>
            <person name="Ishida S."/>
            <person name="Jia Q."/>
            <person name="Kakita M."/>
            <person name="Kanazawa T."/>
            <person name="Kawai Y."/>
            <person name="Kawashima T."/>
            <person name="Kennedy M."/>
            <person name="Kinose K."/>
            <person name="Kinoshita T."/>
            <person name="Kohara Y."/>
            <person name="Koide E."/>
            <person name="Komatsu K."/>
            <person name="Kopischke S."/>
            <person name="Kubo M."/>
            <person name="Kyozuka J."/>
            <person name="Lagercrantz U."/>
            <person name="Lin S."/>
            <person name="Lindquist E."/>
            <person name="Lipzen A."/>
            <person name="Lu C."/>
            <person name="Luna E."/>
            <person name="Martienssen R."/>
            <person name="Minamino N."/>
            <person name="Mizutani M."/>
            <person name="Mizutani M."/>
            <person name="Mochizuki N."/>
            <person name="Monte I."/>
            <person name="Mosher R."/>
            <person name="Nagasaki H."/>
            <person name="Nakagami H."/>
            <person name="Naramoto S."/>
            <person name="Nishitani K."/>
            <person name="Ohtani M."/>
            <person name="Okamoto T."/>
            <person name="Okumura M."/>
            <person name="Phillips J."/>
            <person name="Pollak B."/>
            <person name="Reinders A."/>
            <person name="Roevekamp M."/>
            <person name="Sano R."/>
            <person name="Sawa S."/>
            <person name="Schmid M."/>
            <person name="Shirakawa M."/>
            <person name="Solano R."/>
            <person name="Spunde A."/>
            <person name="Suetsugu N."/>
            <person name="Sugano S."/>
            <person name="Sugiyama A."/>
            <person name="Sun R."/>
            <person name="Suzuki Y."/>
            <person name="Takenaka M."/>
            <person name="Takezawa D."/>
            <person name="Tomogane H."/>
            <person name="Tsuzuki M."/>
            <person name="Ueda T."/>
            <person name="Umeda M."/>
            <person name="Ward J."/>
            <person name="Watanabe Y."/>
            <person name="Yazaki K."/>
            <person name="Yokoyama R."/>
            <person name="Yoshitake Y."/>
            <person name="Yotsui I."/>
            <person name="Zachgo S."/>
            <person name="Schmutz J."/>
        </authorList>
    </citation>
    <scope>NUCLEOTIDE SEQUENCE [LARGE SCALE GENOMIC DNA]</scope>
    <source>
        <strain evidence="19">cv. B-3</strain>
    </source>
</reference>
<evidence type="ECO:0000256" key="7">
    <source>
        <dbReference type="ARBA" id="ARBA00022676"/>
    </source>
</evidence>
<keyword evidence="13 16" id="KW-0472">Membrane</keyword>
<dbReference type="GO" id="GO:0004579">
    <property type="term" value="F:dolichyl-diphosphooligosaccharide-protein glycotransferase activity"/>
    <property type="evidence" value="ECO:0007669"/>
    <property type="project" value="UniProtKB-EC"/>
</dbReference>
<evidence type="ECO:0000256" key="11">
    <source>
        <dbReference type="ARBA" id="ARBA00022842"/>
    </source>
</evidence>
<dbReference type="PANTHER" id="PTHR13872">
    <property type="entry name" value="DOLICHYL-DIPHOSPHOOLIGOSACCHARIDE--PROTEIN GLYCOSYLTRANSFERASE SUBUNIT"/>
    <property type="match status" value="1"/>
</dbReference>
<evidence type="ECO:0000313" key="18">
    <source>
        <dbReference type="EMBL" id="RID73702.1"/>
    </source>
</evidence>
<evidence type="ECO:0000313" key="19">
    <source>
        <dbReference type="Proteomes" id="UP000264353"/>
    </source>
</evidence>
<evidence type="ECO:0000256" key="6">
    <source>
        <dbReference type="ARBA" id="ARBA00012605"/>
    </source>
</evidence>
<dbReference type="EC" id="2.4.99.18" evidence="6"/>
<dbReference type="PANTHER" id="PTHR13872:SF48">
    <property type="entry name" value="DOLICHYL-DIPHOSPHOOLIGOSACCHARIDE--PROTEIN GLYCOSYLTRANSFERASE SUBUNIT STT3A"/>
    <property type="match status" value="1"/>
</dbReference>
<evidence type="ECO:0000256" key="5">
    <source>
        <dbReference type="ARBA" id="ARBA00010810"/>
    </source>
</evidence>
<evidence type="ECO:0000256" key="13">
    <source>
        <dbReference type="ARBA" id="ARBA00023136"/>
    </source>
</evidence>
<name>A0A398A793_BRACM</name>
<evidence type="ECO:0000256" key="12">
    <source>
        <dbReference type="ARBA" id="ARBA00022989"/>
    </source>
</evidence>
<evidence type="ECO:0000256" key="14">
    <source>
        <dbReference type="ARBA" id="ARBA00023211"/>
    </source>
</evidence>
<feature type="domain" description="Oligosaccharyl transferase STT3 N-terminal" evidence="17">
    <location>
        <begin position="8"/>
        <end position="191"/>
    </location>
</feature>
<dbReference type="EMBL" id="CM010629">
    <property type="protein sequence ID" value="RID73702.1"/>
    <property type="molecule type" value="Genomic_DNA"/>
</dbReference>
<gene>
    <name evidence="18" type="ORF">BRARA_B00836</name>
</gene>
<keyword evidence="10" id="KW-0479">Metal-binding</keyword>
<proteinExistence type="inferred from homology"/>
<protein>
    <recommendedName>
        <fullName evidence="6">dolichyl-diphosphooligosaccharide--protein glycotransferase</fullName>
        <ecNumber evidence="6">2.4.99.18</ecNumber>
    </recommendedName>
</protein>
<evidence type="ECO:0000256" key="10">
    <source>
        <dbReference type="ARBA" id="ARBA00022723"/>
    </source>
</evidence>
<feature type="transmembrane region" description="Helical" evidence="16">
    <location>
        <begin position="82"/>
        <end position="104"/>
    </location>
</feature>
<feature type="transmembrane region" description="Helical" evidence="16">
    <location>
        <begin position="167"/>
        <end position="191"/>
    </location>
</feature>
<dbReference type="AlphaFoldDB" id="A0A398A793"/>
<keyword evidence="8" id="KW-0808">Transferase</keyword>
<keyword evidence="14" id="KW-0464">Manganese</keyword>
<dbReference type="InterPro" id="IPR048307">
    <property type="entry name" value="STT3_N"/>
</dbReference>
<dbReference type="Proteomes" id="UP000264353">
    <property type="component" value="Chromosome A2"/>
</dbReference>
<evidence type="ECO:0000256" key="15">
    <source>
        <dbReference type="ARBA" id="ARBA00048829"/>
    </source>
</evidence>
<keyword evidence="11" id="KW-0460">Magnesium</keyword>
<dbReference type="Pfam" id="PF02516">
    <property type="entry name" value="STT3"/>
    <property type="match status" value="1"/>
</dbReference>
<comment type="similarity">
    <text evidence="5">Belongs to the STT3 family.</text>
</comment>
<evidence type="ECO:0000256" key="16">
    <source>
        <dbReference type="SAM" id="Phobius"/>
    </source>
</evidence>
<evidence type="ECO:0000256" key="4">
    <source>
        <dbReference type="ARBA" id="ARBA00004922"/>
    </source>
</evidence>
<dbReference type="GO" id="GO:0016020">
    <property type="term" value="C:membrane"/>
    <property type="evidence" value="ECO:0007669"/>
    <property type="project" value="InterPro"/>
</dbReference>
<comment type="catalytic activity">
    <reaction evidence="15">
        <text>a di-trans,poly-cis-dolichyl diphosphooligosaccharide + L-asparaginyl-[protein] = N(4)-(oligosaccharide-(1-&gt;4)-N-acetyl-beta-D-glucosaminyl-(1-&gt;4)-N-acetyl-beta-D-glucosaminyl)-L-asparaginyl-[protein] + a di-trans,poly-cis-dolichyl diphosphate + H(+)</text>
        <dbReference type="Rhea" id="RHEA:22980"/>
        <dbReference type="Rhea" id="RHEA-COMP:12804"/>
        <dbReference type="Rhea" id="RHEA-COMP:12805"/>
        <dbReference type="Rhea" id="RHEA-COMP:19506"/>
        <dbReference type="Rhea" id="RHEA-COMP:19509"/>
        <dbReference type="ChEBI" id="CHEBI:15378"/>
        <dbReference type="ChEBI" id="CHEBI:50347"/>
        <dbReference type="ChEBI" id="CHEBI:57497"/>
        <dbReference type="ChEBI" id="CHEBI:57570"/>
        <dbReference type="ChEBI" id="CHEBI:132529"/>
        <dbReference type="EC" id="2.4.99.18"/>
    </reaction>
</comment>
<keyword evidence="9 16" id="KW-0812">Transmembrane</keyword>